<keyword evidence="3" id="KW-0808">Transferase</keyword>
<dbReference type="RefSeq" id="WP_242748348.1">
    <property type="nucleotide sequence ID" value="NZ_CP093846.1"/>
</dbReference>
<keyword evidence="4" id="KW-0732">Signal</keyword>
<feature type="domain" description="Erythromycin biosynthesis protein CIII-like C-terminal" evidence="5">
    <location>
        <begin position="250"/>
        <end position="375"/>
    </location>
</feature>
<feature type="domain" description="Erythromycin biosynthesis protein CIII-like N-terminal" evidence="6">
    <location>
        <begin position="21"/>
        <end position="215"/>
    </location>
</feature>
<accession>A0ABY3XKU7</accession>
<comment type="similarity">
    <text evidence="1">Belongs to the glycosyltransferase 28 family.</text>
</comment>
<dbReference type="InterPro" id="IPR010610">
    <property type="entry name" value="EryCIII-like_C"/>
</dbReference>
<proteinExistence type="inferred from homology"/>
<keyword evidence="9" id="KW-1185">Reference proteome</keyword>
<keyword evidence="2" id="KW-0328">Glycosyltransferase</keyword>
<dbReference type="Pfam" id="PF21036">
    <property type="entry name" value="EryCIII-like_N"/>
    <property type="match status" value="1"/>
</dbReference>
<gene>
    <name evidence="7" type="ORF">MMF93_00010</name>
    <name evidence="8" type="ORF">MMF93_33195</name>
</gene>
<evidence type="ECO:0000256" key="3">
    <source>
        <dbReference type="ARBA" id="ARBA00022679"/>
    </source>
</evidence>
<name>A0ABY3XKU7_9ACTN</name>
<dbReference type="Proteomes" id="UP001202244">
    <property type="component" value="Chromosome"/>
</dbReference>
<dbReference type="InterPro" id="IPR050426">
    <property type="entry name" value="Glycosyltransferase_28"/>
</dbReference>
<dbReference type="EMBL" id="CP093846">
    <property type="protein sequence ID" value="UNS95024.1"/>
    <property type="molecule type" value="Genomic_DNA"/>
</dbReference>
<dbReference type="PANTHER" id="PTHR48050:SF13">
    <property type="entry name" value="STEROL 3-BETA-GLUCOSYLTRANSFERASE UGT80A2"/>
    <property type="match status" value="1"/>
</dbReference>
<dbReference type="InterPro" id="IPR048284">
    <property type="entry name" value="EryCIII-like_N"/>
</dbReference>
<evidence type="ECO:0000313" key="7">
    <source>
        <dbReference type="EMBL" id="UNS95024.1"/>
    </source>
</evidence>
<dbReference type="EMBL" id="CP093846">
    <property type="protein sequence ID" value="UNT00804.1"/>
    <property type="molecule type" value="Genomic_DNA"/>
</dbReference>
<dbReference type="SUPFAM" id="SSF53756">
    <property type="entry name" value="UDP-Glycosyltransferase/glycogen phosphorylase"/>
    <property type="match status" value="1"/>
</dbReference>
<dbReference type="CDD" id="cd03784">
    <property type="entry name" value="GT1_Gtf-like"/>
    <property type="match status" value="1"/>
</dbReference>
<evidence type="ECO:0000259" key="6">
    <source>
        <dbReference type="Pfam" id="PF21036"/>
    </source>
</evidence>
<feature type="signal peptide" evidence="4">
    <location>
        <begin position="1"/>
        <end position="22"/>
    </location>
</feature>
<sequence>MRTLIVGLVPSHFVSMVPTAWALRAAGHQVLVAGPPAVVEEAACAGLSGVAVNEPPGRRVRRSAAPSGLANAAPDWGVLEERWRERVDGVLDAHLATARAWKPDLLLVDPLEFSGLIIAAALRVPAVVHRWGPDRISSQSIPRARDALAAVAAARGVADGPAAPAMVLDPCPPSLQCPEASAAQPVGFVPFNGAGSPPGWAQRREGRHRLCVSFGGQTPMLCEPAVWKALVDRLASVPGLESLVTAVPQGHSALPDSVRACGRVPLDLFLGGCDALLHHGGAGTALTGLALGVPQLVVAQPNPSWAAVGERIAARGTGLVLEPTAVLSHESPDGLRRAVEEVLTEPGYRQAAAQVAQEMRDLPSPARIVPLLTELAEAPVSG</sequence>
<dbReference type="Pfam" id="PF06722">
    <property type="entry name" value="EryCIII-like_C"/>
    <property type="match status" value="1"/>
</dbReference>
<dbReference type="Gene3D" id="3.40.50.2000">
    <property type="entry name" value="Glycogen Phosphorylase B"/>
    <property type="match status" value="2"/>
</dbReference>
<evidence type="ECO:0000259" key="5">
    <source>
        <dbReference type="Pfam" id="PF06722"/>
    </source>
</evidence>
<dbReference type="InterPro" id="IPR002213">
    <property type="entry name" value="UDP_glucos_trans"/>
</dbReference>
<evidence type="ECO:0000313" key="8">
    <source>
        <dbReference type="EMBL" id="UNT00804.1"/>
    </source>
</evidence>
<protein>
    <submittedName>
        <fullName evidence="7">DUF1205 domain-containing protein</fullName>
    </submittedName>
</protein>
<reference evidence="7 9" key="1">
    <citation type="journal article" date="2023" name="Microbiol. Spectr.">
        <title>Synergy between Genome Mining, Metabolomics, and Bioinformatics Uncovers Antibacterial Chlorinated Carbazole Alkaloids and Their Biosynthetic Gene Cluster from Streptomyces tubbatahanensis sp. nov., a Novel Actinomycete Isolated from Sulu Sea, Philippines.</title>
        <authorList>
            <person name="Tenebro C.P."/>
            <person name="Trono D.J.V.L."/>
            <person name="Balida L.A.P."/>
            <person name="Bayog L.K.A."/>
            <person name="Bruna J.R."/>
            <person name="Sabido E.M."/>
            <person name="Caspe D.P.C."/>
            <person name="de Los Santos E.L.C."/>
            <person name="Saludes J.P."/>
            <person name="Dalisay D.S."/>
        </authorList>
    </citation>
    <scope>NUCLEOTIDE SEQUENCE [LARGE SCALE GENOMIC DNA]</scope>
    <source>
        <strain evidence="7 9">DSD3025</strain>
    </source>
</reference>
<evidence type="ECO:0000313" key="9">
    <source>
        <dbReference type="Proteomes" id="UP001202244"/>
    </source>
</evidence>
<evidence type="ECO:0000256" key="2">
    <source>
        <dbReference type="ARBA" id="ARBA00022676"/>
    </source>
</evidence>
<feature type="chain" id="PRO_5045034130" evidence="4">
    <location>
        <begin position="23"/>
        <end position="382"/>
    </location>
</feature>
<organism evidence="7 9">
    <name type="scientific">Streptomyces tubbatahanensis</name>
    <dbReference type="NCBI Taxonomy" id="2923272"/>
    <lineage>
        <taxon>Bacteria</taxon>
        <taxon>Bacillati</taxon>
        <taxon>Actinomycetota</taxon>
        <taxon>Actinomycetes</taxon>
        <taxon>Kitasatosporales</taxon>
        <taxon>Streptomycetaceae</taxon>
        <taxon>Streptomyces</taxon>
    </lineage>
</organism>
<evidence type="ECO:0000256" key="1">
    <source>
        <dbReference type="ARBA" id="ARBA00006962"/>
    </source>
</evidence>
<dbReference type="PANTHER" id="PTHR48050">
    <property type="entry name" value="STEROL 3-BETA-GLUCOSYLTRANSFERASE"/>
    <property type="match status" value="1"/>
</dbReference>
<evidence type="ECO:0000256" key="4">
    <source>
        <dbReference type="SAM" id="SignalP"/>
    </source>
</evidence>